<dbReference type="Proteomes" id="UP000033200">
    <property type="component" value="Chromosome"/>
</dbReference>
<evidence type="ECO:0000256" key="1">
    <source>
        <dbReference type="ARBA" id="ARBA00037961"/>
    </source>
</evidence>
<dbReference type="STRING" id="1549858.MC45_12440"/>
<evidence type="ECO:0000259" key="2">
    <source>
        <dbReference type="SMART" id="SM01007"/>
    </source>
</evidence>
<feature type="domain" description="Class II aldolase/adducin N-terminal" evidence="2">
    <location>
        <begin position="29"/>
        <end position="209"/>
    </location>
</feature>
<dbReference type="InterPro" id="IPR001303">
    <property type="entry name" value="Aldolase_II/adducin_N"/>
</dbReference>
<accession>A0A097EHJ3</accession>
<evidence type="ECO:0000313" key="4">
    <source>
        <dbReference type="Proteomes" id="UP000033200"/>
    </source>
</evidence>
<dbReference type="eggNOG" id="COG0235">
    <property type="taxonomic scope" value="Bacteria"/>
</dbReference>
<sequence length="264" mass="28768">MATSLREPAPPAPPSLRDTVSAEEWALRVDLAAAYRLVALYGWDDLIFTHLSARVPGPEHHFLINPYNMMFEEITASSLVKIDIDGNTVSDSPAPVNRAGFVIHSAIHAGREDAAAVLHLHTPHGQAVSAMAEGLLPHTQTAMIAGHDVAYHDFEGIATELDERERLVADLGSRHTMILRNHGTLTVGASVAEAFLRMYFLERACEAQILMLSAGRAGLNNPNQGVAEKVEQQSTGPGMAMLARGLAWPALLRKLDRRDPSYRE</sequence>
<dbReference type="AlphaFoldDB" id="A0A097EHJ3"/>
<dbReference type="Pfam" id="PF00596">
    <property type="entry name" value="Aldolase_II"/>
    <property type="match status" value="1"/>
</dbReference>
<dbReference type="InterPro" id="IPR036409">
    <property type="entry name" value="Aldolase_II/adducin_N_sf"/>
</dbReference>
<reference evidence="3 4" key="1">
    <citation type="submission" date="2014-09" db="EMBL/GenBank/DDBJ databases">
        <title>Using Illumina technology Improving SMRT sequencing Genome Assembly by RASTools.</title>
        <authorList>
            <person name="Zhou Y."/>
            <person name="Ma T."/>
            <person name="Liu T."/>
        </authorList>
    </citation>
    <scope>NUCLEOTIDE SEQUENCE [LARGE SCALE GENOMIC DNA]</scope>
    <source>
        <strain evidence="3 4">ATCC 55669</strain>
    </source>
</reference>
<dbReference type="KEGG" id="stax:MC45_12440"/>
<dbReference type="PANTHER" id="PTHR10672:SF3">
    <property type="entry name" value="PROTEIN HU-LI TAI SHAO"/>
    <property type="match status" value="1"/>
</dbReference>
<comment type="similarity">
    <text evidence="1">Belongs to the aldolase class II family.</text>
</comment>
<dbReference type="EMBL" id="CP009571">
    <property type="protein sequence ID" value="AIT07050.1"/>
    <property type="molecule type" value="Genomic_DNA"/>
</dbReference>
<dbReference type="PANTHER" id="PTHR10672">
    <property type="entry name" value="ADDUCIN"/>
    <property type="match status" value="1"/>
</dbReference>
<dbReference type="SMART" id="SM01007">
    <property type="entry name" value="Aldolase_II"/>
    <property type="match status" value="1"/>
</dbReference>
<gene>
    <name evidence="3" type="ORF">MC45_12440</name>
</gene>
<evidence type="ECO:0000313" key="3">
    <source>
        <dbReference type="EMBL" id="AIT07050.1"/>
    </source>
</evidence>
<keyword evidence="4" id="KW-1185">Reference proteome</keyword>
<dbReference type="Gene3D" id="3.40.225.10">
    <property type="entry name" value="Class II aldolase/adducin N-terminal domain"/>
    <property type="match status" value="1"/>
</dbReference>
<dbReference type="InterPro" id="IPR051017">
    <property type="entry name" value="Aldolase-II_Adducin_sf"/>
</dbReference>
<dbReference type="RefSeq" id="WP_038663650.1">
    <property type="nucleotide sequence ID" value="NZ_CP009571.1"/>
</dbReference>
<dbReference type="GO" id="GO:0005856">
    <property type="term" value="C:cytoskeleton"/>
    <property type="evidence" value="ECO:0007669"/>
    <property type="project" value="TreeGrafter"/>
</dbReference>
<protein>
    <submittedName>
        <fullName evidence="3">Aldolase</fullName>
    </submittedName>
</protein>
<dbReference type="HOGENOM" id="CLU_006033_0_0_5"/>
<name>A0A097EHJ3_9SPHN</name>
<organism evidence="3 4">
    <name type="scientific">Sphingomonas taxi</name>
    <dbReference type="NCBI Taxonomy" id="1549858"/>
    <lineage>
        <taxon>Bacteria</taxon>
        <taxon>Pseudomonadati</taxon>
        <taxon>Pseudomonadota</taxon>
        <taxon>Alphaproteobacteria</taxon>
        <taxon>Sphingomonadales</taxon>
        <taxon>Sphingomonadaceae</taxon>
        <taxon>Sphingomonas</taxon>
    </lineage>
</organism>
<proteinExistence type="inferred from homology"/>
<dbReference type="NCBIfam" id="NF005451">
    <property type="entry name" value="PRK07044.1"/>
    <property type="match status" value="1"/>
</dbReference>
<dbReference type="SUPFAM" id="SSF53639">
    <property type="entry name" value="AraD/HMP-PK domain-like"/>
    <property type="match status" value="1"/>
</dbReference>
<dbReference type="GO" id="GO:0051015">
    <property type="term" value="F:actin filament binding"/>
    <property type="evidence" value="ECO:0007669"/>
    <property type="project" value="TreeGrafter"/>
</dbReference>